<evidence type="ECO:0000313" key="1">
    <source>
        <dbReference type="EMBL" id="RAL58299.1"/>
    </source>
</evidence>
<dbReference type="GO" id="GO:0016020">
    <property type="term" value="C:membrane"/>
    <property type="evidence" value="ECO:0007669"/>
    <property type="project" value="TreeGrafter"/>
</dbReference>
<dbReference type="InterPro" id="IPR010721">
    <property type="entry name" value="UstE-like"/>
</dbReference>
<proteinExistence type="predicted"/>
<reference evidence="1 2" key="1">
    <citation type="submission" date="2018-06" db="EMBL/GenBank/DDBJ databases">
        <title>Genome Sequence of the Brown Rot Fungal Pathogen Monilinia fructigena.</title>
        <authorList>
            <person name="Landi L."/>
            <person name="De Miccolis Angelini R.M."/>
            <person name="Pollastro S."/>
            <person name="Abate D."/>
            <person name="Faretra F."/>
            <person name="Romanazzi G."/>
        </authorList>
    </citation>
    <scope>NUCLEOTIDE SEQUENCE [LARGE SCALE GENOMIC DNA]</scope>
    <source>
        <strain evidence="1 2">Mfrg269</strain>
    </source>
</reference>
<accession>A0A395IIS4</accession>
<evidence type="ECO:0000313" key="2">
    <source>
        <dbReference type="Proteomes" id="UP000249056"/>
    </source>
</evidence>
<evidence type="ECO:0008006" key="3">
    <source>
        <dbReference type="Google" id="ProtNLM"/>
    </source>
</evidence>
<dbReference type="OrthoDB" id="201504at2759"/>
<dbReference type="Proteomes" id="UP000249056">
    <property type="component" value="Unassembled WGS sequence"/>
</dbReference>
<dbReference type="PANTHER" id="PTHR32251">
    <property type="entry name" value="3-OXO-5-ALPHA-STEROID 4-DEHYDROGENASE"/>
    <property type="match status" value="1"/>
</dbReference>
<keyword evidence="2" id="KW-1185">Reference proteome</keyword>
<sequence length="122" mass="13897">MLLTARYGAPWTTADLVFSRGLVTLVVLEYFADGQQWNYQTAKQQYLKTAKVQGGFGQEALDRGFVTSGLWSLSRHPNFAAEQTIWVLLYMWGCWTSRVVFNWTFAGAMSYLILFQASTLVH</sequence>
<dbReference type="Pfam" id="PF06966">
    <property type="entry name" value="DUF1295"/>
    <property type="match status" value="1"/>
</dbReference>
<gene>
    <name evidence="1" type="ORF">DID88_006411</name>
</gene>
<protein>
    <recommendedName>
        <fullName evidence="3">Steroid 5-alpha reductase C-terminal domain-containing protein</fullName>
    </recommendedName>
</protein>
<comment type="caution">
    <text evidence="1">The sequence shown here is derived from an EMBL/GenBank/DDBJ whole genome shotgun (WGS) entry which is preliminary data.</text>
</comment>
<dbReference type="PANTHER" id="PTHR32251:SF23">
    <property type="entry name" value="3-OXO-5-ALPHA-STEROID 4-DEHYDROGENASE (DUF1295)"/>
    <property type="match status" value="1"/>
</dbReference>
<dbReference type="AlphaFoldDB" id="A0A395IIS4"/>
<organism evidence="1 2">
    <name type="scientific">Monilinia fructigena</name>
    <dbReference type="NCBI Taxonomy" id="38457"/>
    <lineage>
        <taxon>Eukaryota</taxon>
        <taxon>Fungi</taxon>
        <taxon>Dikarya</taxon>
        <taxon>Ascomycota</taxon>
        <taxon>Pezizomycotina</taxon>
        <taxon>Leotiomycetes</taxon>
        <taxon>Helotiales</taxon>
        <taxon>Sclerotiniaceae</taxon>
        <taxon>Monilinia</taxon>
    </lineage>
</organism>
<dbReference type="EMBL" id="QKRW01000089">
    <property type="protein sequence ID" value="RAL58299.1"/>
    <property type="molecule type" value="Genomic_DNA"/>
</dbReference>
<name>A0A395IIS4_9HELO</name>
<dbReference type="Gene3D" id="1.20.120.1630">
    <property type="match status" value="1"/>
</dbReference>